<organism evidence="2 3">
    <name type="scientific">Orbilia javanica</name>
    <dbReference type="NCBI Taxonomy" id="47235"/>
    <lineage>
        <taxon>Eukaryota</taxon>
        <taxon>Fungi</taxon>
        <taxon>Dikarya</taxon>
        <taxon>Ascomycota</taxon>
        <taxon>Pezizomycotina</taxon>
        <taxon>Orbiliomycetes</taxon>
        <taxon>Orbiliales</taxon>
        <taxon>Orbiliaceae</taxon>
        <taxon>Orbilia</taxon>
    </lineage>
</organism>
<dbReference type="EMBL" id="JAVHNR010000013">
    <property type="protein sequence ID" value="KAK6329607.1"/>
    <property type="molecule type" value="Genomic_DNA"/>
</dbReference>
<accession>A0AAN8MED5</accession>
<evidence type="ECO:0008006" key="4">
    <source>
        <dbReference type="Google" id="ProtNLM"/>
    </source>
</evidence>
<dbReference type="InterPro" id="IPR043502">
    <property type="entry name" value="DNA/RNA_pol_sf"/>
</dbReference>
<dbReference type="InterPro" id="IPR018247">
    <property type="entry name" value="EF_Hand_1_Ca_BS"/>
</dbReference>
<sequence length="293" mass="32817">FIVIICKSITLPKSEIEEGTEHGDEAINRDSCNPEELSQDNIPSPVQNLSSSGAELNPYSTNNEAIDKELNSTDQSESNTISEKELQQVDRTEPKGNENVEESNLGSPKSSDRHGDGGTVKGDERMQLVIKGDQQISTNRYQVDTKDLKVQVGRILELALGNDRLEPRIKNLYKLMLSQDLYKLAYHNIKSKPGNMTPGIDEITLDGISLKIIDRITKTMQNQSFQFKPVRREYIPKANGKMRPLGIPSPMDKLVQEAMRIILEALFEPKFLNTSHGFRPGRGCHTALKEISL</sequence>
<reference evidence="2 3" key="1">
    <citation type="submission" date="2019-10" db="EMBL/GenBank/DDBJ databases">
        <authorList>
            <person name="Palmer J.M."/>
        </authorList>
    </citation>
    <scope>NUCLEOTIDE SEQUENCE [LARGE SCALE GENOMIC DNA]</scope>
    <source>
        <strain evidence="2 3">TWF718</strain>
    </source>
</reference>
<dbReference type="AlphaFoldDB" id="A0AAN8MED5"/>
<dbReference type="PROSITE" id="PS00018">
    <property type="entry name" value="EF_HAND_1"/>
    <property type="match status" value="1"/>
</dbReference>
<feature type="non-terminal residue" evidence="2">
    <location>
        <position position="1"/>
    </location>
</feature>
<keyword evidence="3" id="KW-1185">Reference proteome</keyword>
<dbReference type="PANTHER" id="PTHR34047:SF8">
    <property type="entry name" value="PROTEIN YKFC"/>
    <property type="match status" value="1"/>
</dbReference>
<feature type="compositionally biased region" description="Basic and acidic residues" evidence="1">
    <location>
        <begin position="16"/>
        <end position="28"/>
    </location>
</feature>
<evidence type="ECO:0000256" key="1">
    <source>
        <dbReference type="SAM" id="MobiDB-lite"/>
    </source>
</evidence>
<feature type="compositionally biased region" description="Basic and acidic residues" evidence="1">
    <location>
        <begin position="110"/>
        <end position="125"/>
    </location>
</feature>
<feature type="region of interest" description="Disordered" evidence="1">
    <location>
        <begin position="16"/>
        <end position="125"/>
    </location>
</feature>
<evidence type="ECO:0000313" key="2">
    <source>
        <dbReference type="EMBL" id="KAK6329607.1"/>
    </source>
</evidence>
<gene>
    <name evidence="2" type="ORF">TWF718_003551</name>
</gene>
<dbReference type="CDD" id="cd01651">
    <property type="entry name" value="RT_G2_intron"/>
    <property type="match status" value="1"/>
</dbReference>
<feature type="compositionally biased region" description="Basic and acidic residues" evidence="1">
    <location>
        <begin position="82"/>
        <end position="98"/>
    </location>
</feature>
<proteinExistence type="predicted"/>
<feature type="compositionally biased region" description="Polar residues" evidence="1">
    <location>
        <begin position="72"/>
        <end position="81"/>
    </location>
</feature>
<dbReference type="PANTHER" id="PTHR34047">
    <property type="entry name" value="NUCLEAR INTRON MATURASE 1, MITOCHONDRIAL-RELATED"/>
    <property type="match status" value="1"/>
</dbReference>
<feature type="compositionally biased region" description="Polar residues" evidence="1">
    <location>
        <begin position="39"/>
        <end position="64"/>
    </location>
</feature>
<protein>
    <recommendedName>
        <fullName evidence="4">Reverse transcriptase domain-containing protein</fullName>
    </recommendedName>
</protein>
<dbReference type="InterPro" id="IPR051083">
    <property type="entry name" value="GrpII_Intron_Splice-Mob/Def"/>
</dbReference>
<evidence type="ECO:0000313" key="3">
    <source>
        <dbReference type="Proteomes" id="UP001313282"/>
    </source>
</evidence>
<dbReference type="Proteomes" id="UP001313282">
    <property type="component" value="Unassembled WGS sequence"/>
</dbReference>
<dbReference type="SUPFAM" id="SSF56672">
    <property type="entry name" value="DNA/RNA polymerases"/>
    <property type="match status" value="1"/>
</dbReference>
<comment type="caution">
    <text evidence="2">The sequence shown here is derived from an EMBL/GenBank/DDBJ whole genome shotgun (WGS) entry which is preliminary data.</text>
</comment>
<name>A0AAN8MED5_9PEZI</name>